<evidence type="ECO:0000256" key="3">
    <source>
        <dbReference type="ARBA" id="ARBA00023136"/>
    </source>
</evidence>
<dbReference type="KEGG" id="pfer:IRI77_00385"/>
<reference evidence="5 6" key="1">
    <citation type="submission" date="2020-10" db="EMBL/GenBank/DDBJ databases">
        <title>Complete genome sequence of Paludibaculum fermentans P105T, a facultatively anaerobic acidobacterium capable of dissimilatory Fe(III) reduction.</title>
        <authorList>
            <person name="Dedysh S.N."/>
            <person name="Beletsky A.V."/>
            <person name="Kulichevskaya I.S."/>
            <person name="Mardanov A.V."/>
            <person name="Ravin N.V."/>
        </authorList>
    </citation>
    <scope>NUCLEOTIDE SEQUENCE [LARGE SCALE GENOMIC DNA]</scope>
    <source>
        <strain evidence="5 6">P105</strain>
    </source>
</reference>
<dbReference type="SUPFAM" id="SSF103473">
    <property type="entry name" value="MFS general substrate transporter"/>
    <property type="match status" value="1"/>
</dbReference>
<proteinExistence type="predicted"/>
<keyword evidence="6" id="KW-1185">Reference proteome</keyword>
<dbReference type="EMBL" id="CP063849">
    <property type="protein sequence ID" value="QOY88456.1"/>
    <property type="molecule type" value="Genomic_DNA"/>
</dbReference>
<sequence length="803" mass="87992">MSTIPAPIRAALDGLRFDGTHRETIASIHTNEWPRVLAFLDRTQLSLSLLLRCREHLPAEVAERLEKNHAANQFRFKKLAQAYAEIATSLEFAGIPFALLKGFSQSPWFATEPRDRVQYDLDLFCPPEHVYQAREKLLQLGYESLTGYERHPIDHLPVLVRKRGWEWKGDYFDPEIPISVDLHFRFWNESNERFRPEGLEDFWPRHEFSESGGLSYPALHPADRVAYSCLHLLRHILHGNARPSHVYELAWFLHRHAADTDFWATWWTLHGESLRRPQAICFAIARQWFGCPLSPEAAAAVDALPAAVTEWISEYALAPLEGLFIPNKHELWLHLSLVDSNRDRAAVLFRRLIPTTLPGEVDAVLLPEEQLTPWIRLRRRWKYVAHLAARGAYHARAAVPALIHGSAWFSRSQGIDPGFWRFLSAAWLYELGLFVFMLLYNLQLIDLGYKEDFLGSVTSAQTAGSFAAALPMGLLLQRKGAAWLITAAFVALGAVFALRAVVTGSTALLVSAFAGGVVLSAFTVAFAPAIARLTNPRSRSLGYGIFFSSGVAMGIFGGMLGGRLPGWFSASGAPGKKSALLASCALVVVAAWPVSRLRLSSAEPSAAPPRVYPRNPVVWRYLAALVVWNLATGAFNPFFNAYFTSKLHANVSELGSIFAISQFAQAAAMLSAPLLLRRFGLIPGIVGMQMAASIGLLGLSWAASAGVGAAIYVAYMAAQWMSEPGMYSVLMNPLSKEEMGGAAALNMMAILLAQLVAASAAGAAITHFGYSATLGGAGVVGAVAAMLFWILLRGTQVSSNPAT</sequence>
<dbReference type="Proteomes" id="UP000593892">
    <property type="component" value="Chromosome"/>
</dbReference>
<feature type="transmembrane region" description="Helical" evidence="4">
    <location>
        <begin position="508"/>
        <end position="529"/>
    </location>
</feature>
<feature type="transmembrane region" description="Helical" evidence="4">
    <location>
        <begin position="419"/>
        <end position="440"/>
    </location>
</feature>
<dbReference type="PANTHER" id="PTHR23520:SF5">
    <property type="entry name" value="TRANSPORTER, PUTATIVE (AFU_ORTHOLOGUE AFUA_3G04000)-RELATED"/>
    <property type="match status" value="1"/>
</dbReference>
<evidence type="ECO:0000313" key="5">
    <source>
        <dbReference type="EMBL" id="QOY88456.1"/>
    </source>
</evidence>
<feature type="transmembrane region" description="Helical" evidence="4">
    <location>
        <begin position="541"/>
        <end position="559"/>
    </location>
</feature>
<dbReference type="InterPro" id="IPR036259">
    <property type="entry name" value="MFS_trans_sf"/>
</dbReference>
<evidence type="ECO:0000256" key="2">
    <source>
        <dbReference type="ARBA" id="ARBA00022989"/>
    </source>
</evidence>
<feature type="transmembrane region" description="Helical" evidence="4">
    <location>
        <begin position="741"/>
        <end position="765"/>
    </location>
</feature>
<feature type="transmembrane region" description="Helical" evidence="4">
    <location>
        <begin position="655"/>
        <end position="676"/>
    </location>
</feature>
<dbReference type="RefSeq" id="WP_194450118.1">
    <property type="nucleotide sequence ID" value="NZ_CP063849.1"/>
</dbReference>
<dbReference type="CDD" id="cd06174">
    <property type="entry name" value="MFS"/>
    <property type="match status" value="1"/>
</dbReference>
<dbReference type="GO" id="GO:0022857">
    <property type="term" value="F:transmembrane transporter activity"/>
    <property type="evidence" value="ECO:0007669"/>
    <property type="project" value="InterPro"/>
</dbReference>
<protein>
    <submittedName>
        <fullName evidence="5">MFS transporter</fullName>
    </submittedName>
</protein>
<gene>
    <name evidence="5" type="ORF">IRI77_00385</name>
</gene>
<dbReference type="AlphaFoldDB" id="A0A7S7NRF4"/>
<feature type="transmembrane region" description="Helical" evidence="4">
    <location>
        <begin position="696"/>
        <end position="721"/>
    </location>
</feature>
<feature type="transmembrane region" description="Helical" evidence="4">
    <location>
        <begin position="772"/>
        <end position="792"/>
    </location>
</feature>
<keyword evidence="3 4" id="KW-0472">Membrane</keyword>
<feature type="transmembrane region" description="Helical" evidence="4">
    <location>
        <begin position="579"/>
        <end position="597"/>
    </location>
</feature>
<accession>A0A7S7NRF4</accession>
<feature type="transmembrane region" description="Helical" evidence="4">
    <location>
        <begin position="481"/>
        <end position="502"/>
    </location>
</feature>
<dbReference type="InterPro" id="IPR011701">
    <property type="entry name" value="MFS"/>
</dbReference>
<dbReference type="PANTHER" id="PTHR23520">
    <property type="entry name" value="TRANSPORTER, PUTATIVE (AFU_ORTHOLOGUE AFUA_3G04000)-RELATED"/>
    <property type="match status" value="1"/>
</dbReference>
<evidence type="ECO:0000256" key="1">
    <source>
        <dbReference type="ARBA" id="ARBA00022692"/>
    </source>
</evidence>
<evidence type="ECO:0000313" key="6">
    <source>
        <dbReference type="Proteomes" id="UP000593892"/>
    </source>
</evidence>
<dbReference type="Pfam" id="PF14907">
    <property type="entry name" value="NTP_transf_5"/>
    <property type="match status" value="1"/>
</dbReference>
<dbReference type="Gene3D" id="1.20.1250.20">
    <property type="entry name" value="MFS general substrate transporter like domains"/>
    <property type="match status" value="2"/>
</dbReference>
<keyword evidence="2 4" id="KW-1133">Transmembrane helix</keyword>
<dbReference type="InterPro" id="IPR039498">
    <property type="entry name" value="NTP_transf_5"/>
</dbReference>
<evidence type="ECO:0000256" key="4">
    <source>
        <dbReference type="SAM" id="Phobius"/>
    </source>
</evidence>
<keyword evidence="1 4" id="KW-0812">Transmembrane</keyword>
<organism evidence="5 6">
    <name type="scientific">Paludibaculum fermentans</name>
    <dbReference type="NCBI Taxonomy" id="1473598"/>
    <lineage>
        <taxon>Bacteria</taxon>
        <taxon>Pseudomonadati</taxon>
        <taxon>Acidobacteriota</taxon>
        <taxon>Terriglobia</taxon>
        <taxon>Bryobacterales</taxon>
        <taxon>Bryobacteraceae</taxon>
        <taxon>Paludibaculum</taxon>
    </lineage>
</organism>
<feature type="transmembrane region" description="Helical" evidence="4">
    <location>
        <begin position="618"/>
        <end position="635"/>
    </location>
</feature>
<dbReference type="Pfam" id="PF07690">
    <property type="entry name" value="MFS_1"/>
    <property type="match status" value="1"/>
</dbReference>
<name>A0A7S7NRF4_PALFE</name>